<evidence type="ECO:0000256" key="2">
    <source>
        <dbReference type="ARBA" id="ARBA00013194"/>
    </source>
</evidence>
<evidence type="ECO:0000256" key="1">
    <source>
        <dbReference type="ARBA" id="ARBA00000971"/>
    </source>
</evidence>
<gene>
    <name evidence="8" type="ORF">BSZ39_01920</name>
</gene>
<dbReference type="InterPro" id="IPR001179">
    <property type="entry name" value="PPIase_FKBP_dom"/>
</dbReference>
<keyword evidence="9" id="KW-1185">Reference proteome</keyword>
<feature type="signal peptide" evidence="6">
    <location>
        <begin position="1"/>
        <end position="24"/>
    </location>
</feature>
<evidence type="ECO:0000256" key="6">
    <source>
        <dbReference type="SAM" id="SignalP"/>
    </source>
</evidence>
<keyword evidence="4 5" id="KW-0413">Isomerase</keyword>
<feature type="chain" id="PRO_5039274373" description="peptidylprolyl isomerase" evidence="6">
    <location>
        <begin position="25"/>
        <end position="292"/>
    </location>
</feature>
<organism evidence="8 9">
    <name type="scientific">Bowdeniella nasicola</name>
    <dbReference type="NCBI Taxonomy" id="208480"/>
    <lineage>
        <taxon>Bacteria</taxon>
        <taxon>Bacillati</taxon>
        <taxon>Actinomycetota</taxon>
        <taxon>Actinomycetes</taxon>
        <taxon>Actinomycetales</taxon>
        <taxon>Actinomycetaceae</taxon>
        <taxon>Bowdeniella</taxon>
    </lineage>
</organism>
<evidence type="ECO:0000313" key="9">
    <source>
        <dbReference type="Proteomes" id="UP000185628"/>
    </source>
</evidence>
<protein>
    <recommendedName>
        <fullName evidence="2 5">peptidylprolyl isomerase</fullName>
        <ecNumber evidence="2 5">5.2.1.8</ecNumber>
    </recommendedName>
</protein>
<dbReference type="EMBL" id="MQVR01000006">
    <property type="protein sequence ID" value="OKL54858.1"/>
    <property type="molecule type" value="Genomic_DNA"/>
</dbReference>
<dbReference type="Proteomes" id="UP000185628">
    <property type="component" value="Unassembled WGS sequence"/>
</dbReference>
<reference evidence="9" key="1">
    <citation type="submission" date="2016-12" db="EMBL/GenBank/DDBJ databases">
        <authorList>
            <person name="Meng X."/>
        </authorList>
    </citation>
    <scope>NUCLEOTIDE SEQUENCE [LARGE SCALE GENOMIC DNA]</scope>
    <source>
        <strain evidence="9">DSM 19116</strain>
    </source>
</reference>
<dbReference type="Gene3D" id="3.10.50.40">
    <property type="match status" value="1"/>
</dbReference>
<sequence>MGVAISRRVAAACAALALAATALAGCNTQEKETEASPQVQSVVVDGSLGSIPSVALPKGMSVTSREKLQAVPGYGRQLTEGSSAILTVTTFDGDGALIEGEALGVPKIVKITDEGVGTELAKSLIGEHEGSRIVLLEPVQIKSKDTTLVTVVDILPTVAEGTVSELPKGMPEVKLVNERQQASAMGEAAPPAKLVIAPMLTGQGAQVLENQHVMVTFTQTHWSSGELVDATEPHTPITLNLNGVIPGLRAGILDQRVGSRLLLVIPPDQAAGTDTLVMVVDILAAFNSDVQN</sequence>
<dbReference type="AlphaFoldDB" id="A0A1Q5Q4V3"/>
<dbReference type="EC" id="5.2.1.8" evidence="2 5"/>
<evidence type="ECO:0000256" key="3">
    <source>
        <dbReference type="ARBA" id="ARBA00023110"/>
    </source>
</evidence>
<comment type="caution">
    <text evidence="8">The sequence shown here is derived from an EMBL/GenBank/DDBJ whole genome shotgun (WGS) entry which is preliminary data.</text>
</comment>
<dbReference type="RefSeq" id="WP_073715708.1">
    <property type="nucleotide sequence ID" value="NZ_MQVR01000006.1"/>
</dbReference>
<evidence type="ECO:0000256" key="4">
    <source>
        <dbReference type="ARBA" id="ARBA00023235"/>
    </source>
</evidence>
<feature type="domain" description="PPIase FKBP-type" evidence="7">
    <location>
        <begin position="210"/>
        <end position="292"/>
    </location>
</feature>
<name>A0A1Q5Q4V3_9ACTO</name>
<keyword evidence="3 5" id="KW-0697">Rotamase</keyword>
<evidence type="ECO:0000313" key="8">
    <source>
        <dbReference type="EMBL" id="OKL54858.1"/>
    </source>
</evidence>
<evidence type="ECO:0000256" key="5">
    <source>
        <dbReference type="PROSITE-ProRule" id="PRU00277"/>
    </source>
</evidence>
<keyword evidence="6" id="KW-0732">Signal</keyword>
<dbReference type="PROSITE" id="PS50059">
    <property type="entry name" value="FKBP_PPIASE"/>
    <property type="match status" value="1"/>
</dbReference>
<dbReference type="PROSITE" id="PS51257">
    <property type="entry name" value="PROKAR_LIPOPROTEIN"/>
    <property type="match status" value="1"/>
</dbReference>
<proteinExistence type="predicted"/>
<evidence type="ECO:0000259" key="7">
    <source>
        <dbReference type="PROSITE" id="PS50059"/>
    </source>
</evidence>
<dbReference type="GO" id="GO:0003755">
    <property type="term" value="F:peptidyl-prolyl cis-trans isomerase activity"/>
    <property type="evidence" value="ECO:0007669"/>
    <property type="project" value="UniProtKB-KW"/>
</dbReference>
<accession>A0A1Q5Q4V3</accession>
<dbReference type="InterPro" id="IPR046357">
    <property type="entry name" value="PPIase_dom_sf"/>
</dbReference>
<dbReference type="OrthoDB" id="25996at2"/>
<comment type="catalytic activity">
    <reaction evidence="1 5">
        <text>[protein]-peptidylproline (omega=180) = [protein]-peptidylproline (omega=0)</text>
        <dbReference type="Rhea" id="RHEA:16237"/>
        <dbReference type="Rhea" id="RHEA-COMP:10747"/>
        <dbReference type="Rhea" id="RHEA-COMP:10748"/>
        <dbReference type="ChEBI" id="CHEBI:83833"/>
        <dbReference type="ChEBI" id="CHEBI:83834"/>
        <dbReference type="EC" id="5.2.1.8"/>
    </reaction>
</comment>
<dbReference type="SUPFAM" id="SSF54534">
    <property type="entry name" value="FKBP-like"/>
    <property type="match status" value="1"/>
</dbReference>